<dbReference type="Gene3D" id="3.40.50.300">
    <property type="entry name" value="P-loop containing nucleotide triphosphate hydrolases"/>
    <property type="match status" value="1"/>
</dbReference>
<evidence type="ECO:0000256" key="1">
    <source>
        <dbReference type="ARBA" id="ARBA00022448"/>
    </source>
</evidence>
<sequence>MTVTASHVTVHRQGREILHDVSMSAQSGEVTGLIGPNGAGKSTLLAALSGDTSLSSGSVQLVGQDVSGCTAHQLARTRAVMLQDVSVAFSFLVRDVVEMGRHPWGTQPDDATIVNQALAATGITHLQEREMFTLSGGERARVAFARVLAQRTPVVFLDEPTAAMDVRFQEQTMGVARTLARDGATVIVVLHDLQLAARYCDHVVCLKQGAVAAAGPVAEVYQDHILSEIYDWPITVLHDGNRVFIAPHEANCSPMTGAT</sequence>
<dbReference type="SMART" id="SM00382">
    <property type="entry name" value="AAA"/>
    <property type="match status" value="1"/>
</dbReference>
<dbReference type="Pfam" id="PF00005">
    <property type="entry name" value="ABC_tran"/>
    <property type="match status" value="1"/>
</dbReference>
<evidence type="ECO:0000256" key="2">
    <source>
        <dbReference type="ARBA" id="ARBA00022741"/>
    </source>
</evidence>
<evidence type="ECO:0000313" key="6">
    <source>
        <dbReference type="EMBL" id="MCO6394192.1"/>
    </source>
</evidence>
<comment type="caution">
    <text evidence="6">The sequence shown here is derived from an EMBL/GenBank/DDBJ whole genome shotgun (WGS) entry which is preliminary data.</text>
</comment>
<dbReference type="PROSITE" id="PS00211">
    <property type="entry name" value="ABC_TRANSPORTER_1"/>
    <property type="match status" value="1"/>
</dbReference>
<name>A0AAW5HTI8_9CORY</name>
<dbReference type="InterPro" id="IPR003593">
    <property type="entry name" value="AAA+_ATPase"/>
</dbReference>
<dbReference type="NCBIfam" id="NF010068">
    <property type="entry name" value="PRK13548.1"/>
    <property type="match status" value="1"/>
</dbReference>
<dbReference type="FunFam" id="3.40.50.300:FF:000134">
    <property type="entry name" value="Iron-enterobactin ABC transporter ATP-binding protein"/>
    <property type="match status" value="1"/>
</dbReference>
<dbReference type="EMBL" id="JAEUWV010000003">
    <property type="protein sequence ID" value="MCO6394192.1"/>
    <property type="molecule type" value="Genomic_DNA"/>
</dbReference>
<protein>
    <submittedName>
        <fullName evidence="6">Heme ABC transporter ATP-binding protein</fullName>
    </submittedName>
</protein>
<dbReference type="PROSITE" id="PS50893">
    <property type="entry name" value="ABC_TRANSPORTER_2"/>
    <property type="match status" value="1"/>
</dbReference>
<dbReference type="InterPro" id="IPR027417">
    <property type="entry name" value="P-loop_NTPase"/>
</dbReference>
<dbReference type="CDD" id="cd03214">
    <property type="entry name" value="ABC_Iron-Siderophores_B12_Hemin"/>
    <property type="match status" value="1"/>
</dbReference>
<dbReference type="AlphaFoldDB" id="A0AAW5HTI8"/>
<dbReference type="PANTHER" id="PTHR42794">
    <property type="entry name" value="HEMIN IMPORT ATP-BINDING PROTEIN HMUV"/>
    <property type="match status" value="1"/>
</dbReference>
<keyword evidence="2" id="KW-0547">Nucleotide-binding</keyword>
<accession>A0AAW5HTI8</accession>
<keyword evidence="3 6" id="KW-0067">ATP-binding</keyword>
<dbReference type="PANTHER" id="PTHR42794:SF1">
    <property type="entry name" value="HEMIN IMPORT ATP-BINDING PROTEIN HMUV"/>
    <property type="match status" value="1"/>
</dbReference>
<dbReference type="GO" id="GO:0005524">
    <property type="term" value="F:ATP binding"/>
    <property type="evidence" value="ECO:0007669"/>
    <property type="project" value="UniProtKB-KW"/>
</dbReference>
<keyword evidence="4" id="KW-1278">Translocase</keyword>
<reference evidence="6 7" key="1">
    <citation type="submission" date="2021-01" db="EMBL/GenBank/DDBJ databases">
        <title>Identification and Characterization of Corynebacterium sp.</title>
        <authorList>
            <person name="Luo Q."/>
            <person name="Qu P."/>
            <person name="Chen Q."/>
        </authorList>
    </citation>
    <scope>NUCLEOTIDE SEQUENCE [LARGE SCALE GENOMIC DNA]</scope>
    <source>
        <strain evidence="6 7">MC-18</strain>
    </source>
</reference>
<dbReference type="InterPro" id="IPR003439">
    <property type="entry name" value="ABC_transporter-like_ATP-bd"/>
</dbReference>
<organism evidence="6 7">
    <name type="scientific">Corynebacterium lipophilum</name>
    <dbReference type="NCBI Taxonomy" id="2804918"/>
    <lineage>
        <taxon>Bacteria</taxon>
        <taxon>Bacillati</taxon>
        <taxon>Actinomycetota</taxon>
        <taxon>Actinomycetes</taxon>
        <taxon>Mycobacteriales</taxon>
        <taxon>Corynebacteriaceae</taxon>
        <taxon>Corynebacterium</taxon>
    </lineage>
</organism>
<dbReference type="GO" id="GO:0016887">
    <property type="term" value="F:ATP hydrolysis activity"/>
    <property type="evidence" value="ECO:0007669"/>
    <property type="project" value="InterPro"/>
</dbReference>
<dbReference type="SUPFAM" id="SSF52540">
    <property type="entry name" value="P-loop containing nucleoside triphosphate hydrolases"/>
    <property type="match status" value="1"/>
</dbReference>
<evidence type="ECO:0000313" key="7">
    <source>
        <dbReference type="Proteomes" id="UP001205920"/>
    </source>
</evidence>
<proteinExistence type="predicted"/>
<keyword evidence="1" id="KW-0813">Transport</keyword>
<evidence type="ECO:0000259" key="5">
    <source>
        <dbReference type="PROSITE" id="PS50893"/>
    </source>
</evidence>
<dbReference type="RefSeq" id="WP_070362801.1">
    <property type="nucleotide sequence ID" value="NZ_JAEUWV010000003.1"/>
</dbReference>
<keyword evidence="7" id="KW-1185">Reference proteome</keyword>
<evidence type="ECO:0000256" key="4">
    <source>
        <dbReference type="ARBA" id="ARBA00022967"/>
    </source>
</evidence>
<evidence type="ECO:0000256" key="3">
    <source>
        <dbReference type="ARBA" id="ARBA00022840"/>
    </source>
</evidence>
<dbReference type="InterPro" id="IPR017871">
    <property type="entry name" value="ABC_transporter-like_CS"/>
</dbReference>
<dbReference type="Proteomes" id="UP001205920">
    <property type="component" value="Unassembled WGS sequence"/>
</dbReference>
<gene>
    <name evidence="6" type="ORF">JMN37_04220</name>
</gene>
<feature type="domain" description="ABC transporter" evidence="5">
    <location>
        <begin position="3"/>
        <end position="233"/>
    </location>
</feature>